<name>A0ABV2BSK2_9GAMM</name>
<accession>A0ABV2BSK2</accession>
<dbReference type="EMBL" id="JBEVCJ010000006">
    <property type="protein sequence ID" value="MET1254924.1"/>
    <property type="molecule type" value="Genomic_DNA"/>
</dbReference>
<dbReference type="RefSeq" id="WP_353874538.1">
    <property type="nucleotide sequence ID" value="NZ_JBEVCJ010000006.1"/>
</dbReference>
<dbReference type="Proteomes" id="UP001548189">
    <property type="component" value="Unassembled WGS sequence"/>
</dbReference>
<protein>
    <submittedName>
        <fullName evidence="1">Uncharacterized protein</fullName>
    </submittedName>
</protein>
<keyword evidence="2" id="KW-1185">Reference proteome</keyword>
<gene>
    <name evidence="1" type="ORF">ABVT43_07295</name>
</gene>
<proteinExistence type="predicted"/>
<reference evidence="1 2" key="1">
    <citation type="submission" date="2024-06" db="EMBL/GenBank/DDBJ databases">
        <authorList>
            <person name="Li F."/>
        </authorList>
    </citation>
    <scope>NUCLEOTIDE SEQUENCE [LARGE SCALE GENOMIC DNA]</scope>
    <source>
        <strain evidence="1 2">GXAS 311</strain>
    </source>
</reference>
<organism evidence="1 2">
    <name type="scientific">Aliikangiella maris</name>
    <dbReference type="NCBI Taxonomy" id="3162458"/>
    <lineage>
        <taxon>Bacteria</taxon>
        <taxon>Pseudomonadati</taxon>
        <taxon>Pseudomonadota</taxon>
        <taxon>Gammaproteobacteria</taxon>
        <taxon>Oceanospirillales</taxon>
        <taxon>Pleioneaceae</taxon>
        <taxon>Aliikangiella</taxon>
    </lineage>
</organism>
<sequence>MVPPFIVQAGMSTEDYQQKNSHYVKKRIDKQPAGLNFYEYRWPVKENGQVRVEAGNASFVIPNVLSTVGILDAERPEAGIYDFGINSGFTSEEFIEHDLARTTMMNHLNSLIVAGWKPYYRYFSSPRLLGKQSFEFAIEDGFYSPDPTYTPTLEEWMKLEFGGVWSFYYQDNFLEVSFDRNSRFLKATEPGVYLVTHKLISRDEKGRSLYQGEERDKWQSLWSETVKEYKSKRYEKEVELIQQGYRINTRYVEPKIHPDDPVEPDNVDELLAIIEQHAIE</sequence>
<evidence type="ECO:0000313" key="2">
    <source>
        <dbReference type="Proteomes" id="UP001548189"/>
    </source>
</evidence>
<evidence type="ECO:0000313" key="1">
    <source>
        <dbReference type="EMBL" id="MET1254924.1"/>
    </source>
</evidence>
<comment type="caution">
    <text evidence="1">The sequence shown here is derived from an EMBL/GenBank/DDBJ whole genome shotgun (WGS) entry which is preliminary data.</text>
</comment>